<comment type="caution">
    <text evidence="10">The sequence shown here is derived from an EMBL/GenBank/DDBJ whole genome shotgun (WGS) entry which is preliminary data.</text>
</comment>
<dbReference type="InterPro" id="IPR043128">
    <property type="entry name" value="Rev_trsase/Diguanyl_cyclase"/>
</dbReference>
<evidence type="ECO:0000256" key="5">
    <source>
        <dbReference type="ARBA" id="ARBA00022759"/>
    </source>
</evidence>
<dbReference type="SUPFAM" id="SSF56672">
    <property type="entry name" value="DNA/RNA polymerases"/>
    <property type="match status" value="1"/>
</dbReference>
<dbReference type="PANTHER" id="PTHR37984">
    <property type="entry name" value="PROTEIN CBG26694"/>
    <property type="match status" value="1"/>
</dbReference>
<feature type="compositionally biased region" description="Basic and acidic residues" evidence="8">
    <location>
        <begin position="354"/>
        <end position="395"/>
    </location>
</feature>
<dbReference type="FunFam" id="3.30.70.270:FF:000020">
    <property type="entry name" value="Transposon Tf2-6 polyprotein-like Protein"/>
    <property type="match status" value="1"/>
</dbReference>
<dbReference type="Gene3D" id="3.30.70.270">
    <property type="match status" value="1"/>
</dbReference>
<organism evidence="10 11">
    <name type="scientific">Trichonephila clavipes</name>
    <name type="common">Golden silk orbweaver</name>
    <name type="synonym">Nephila clavipes</name>
    <dbReference type="NCBI Taxonomy" id="2585209"/>
    <lineage>
        <taxon>Eukaryota</taxon>
        <taxon>Metazoa</taxon>
        <taxon>Ecdysozoa</taxon>
        <taxon>Arthropoda</taxon>
        <taxon>Chelicerata</taxon>
        <taxon>Arachnida</taxon>
        <taxon>Araneae</taxon>
        <taxon>Araneomorphae</taxon>
        <taxon>Entelegynae</taxon>
        <taxon>Araneoidea</taxon>
        <taxon>Nephilidae</taxon>
        <taxon>Trichonephila</taxon>
    </lineage>
</organism>
<dbReference type="Pfam" id="PF17917">
    <property type="entry name" value="RT_RNaseH"/>
    <property type="match status" value="1"/>
</dbReference>
<dbReference type="EMBL" id="BMAU01021233">
    <property type="protein sequence ID" value="GFY02625.1"/>
    <property type="molecule type" value="Genomic_DNA"/>
</dbReference>
<keyword evidence="11" id="KW-1185">Reference proteome</keyword>
<evidence type="ECO:0000256" key="7">
    <source>
        <dbReference type="ARBA" id="ARBA00022918"/>
    </source>
</evidence>
<evidence type="ECO:0000256" key="1">
    <source>
        <dbReference type="ARBA" id="ARBA00012493"/>
    </source>
</evidence>
<dbReference type="InterPro" id="IPR041373">
    <property type="entry name" value="RT_RNaseH"/>
</dbReference>
<evidence type="ECO:0000313" key="11">
    <source>
        <dbReference type="Proteomes" id="UP000887159"/>
    </source>
</evidence>
<evidence type="ECO:0000259" key="9">
    <source>
        <dbReference type="Pfam" id="PF17917"/>
    </source>
</evidence>
<evidence type="ECO:0000256" key="2">
    <source>
        <dbReference type="ARBA" id="ARBA00022679"/>
    </source>
</evidence>
<dbReference type="AlphaFoldDB" id="A0A8X6S135"/>
<feature type="compositionally biased region" description="Basic residues" evidence="8">
    <location>
        <begin position="288"/>
        <end position="299"/>
    </location>
</feature>
<sequence>MKPPKNSKEVSKFLGMAGCYQKFIPQYADICEPLYRLKKKGAKFNWSTEAQDSFDTIKRALTEAPVLQLPNFTEQFNLFTDARGVGIVAVLNQNHRPIAFASRTLNKEEQNYTVTERECLAVIWALNKFKTYFGSLPVKVITDHAALTKLTNGKNLSSRMIRWALKLSEFNIKLEHRPGVQNVVVDVLSRNPVGNLDGSQISCAALRALALNSREQLIRDSDSHVETLYEGQRSSDRSSRSQRGKFKGSRKTSSEQSNGHKSSKGNAGRKDPRLKRKVESNGSGDRKNVKRSKICRKRSLQGSEHRNQKKPTPEPKQGIKREIPSSVSSRNYKYRRPNNPSQGSQSIAGPSHQQDPRQDKSPTVASRHERSGQYNKVRETKTTKDGTNRAAERRTVRSKQTTAVRSCPYYLRSRVRQPEGFPEERRNSGIASIPQNNIRRRSLSMETLGGDPVDRSG</sequence>
<proteinExistence type="predicted"/>
<feature type="compositionally biased region" description="Polar residues" evidence="8">
    <location>
        <begin position="338"/>
        <end position="353"/>
    </location>
</feature>
<gene>
    <name evidence="10" type="primary">pol</name>
    <name evidence="10" type="ORF">TNCV_3505051</name>
</gene>
<evidence type="ECO:0000313" key="10">
    <source>
        <dbReference type="EMBL" id="GFY02625.1"/>
    </source>
</evidence>
<dbReference type="Proteomes" id="UP000887159">
    <property type="component" value="Unassembled WGS sequence"/>
</dbReference>
<feature type="domain" description="Reverse transcriptase RNase H-like" evidence="9">
    <location>
        <begin position="71"/>
        <end position="170"/>
    </location>
</feature>
<evidence type="ECO:0000256" key="3">
    <source>
        <dbReference type="ARBA" id="ARBA00022695"/>
    </source>
</evidence>
<evidence type="ECO:0000256" key="6">
    <source>
        <dbReference type="ARBA" id="ARBA00022801"/>
    </source>
</evidence>
<dbReference type="CDD" id="cd09274">
    <property type="entry name" value="RNase_HI_RT_Ty3"/>
    <property type="match status" value="1"/>
</dbReference>
<feature type="compositionally biased region" description="Basic and acidic residues" evidence="8">
    <location>
        <begin position="225"/>
        <end position="239"/>
    </location>
</feature>
<keyword evidence="6" id="KW-0378">Hydrolase</keyword>
<feature type="region of interest" description="Disordered" evidence="8">
    <location>
        <begin position="225"/>
        <end position="457"/>
    </location>
</feature>
<dbReference type="InterPro" id="IPR043502">
    <property type="entry name" value="DNA/RNA_pol_sf"/>
</dbReference>
<name>A0A8X6S135_TRICX</name>
<feature type="compositionally biased region" description="Basic and acidic residues" evidence="8">
    <location>
        <begin position="303"/>
        <end position="323"/>
    </location>
</feature>
<accession>A0A8X6S135</accession>
<keyword evidence="4" id="KW-0540">Nuclease</keyword>
<evidence type="ECO:0000256" key="8">
    <source>
        <dbReference type="SAM" id="MobiDB-lite"/>
    </source>
</evidence>
<dbReference type="PANTHER" id="PTHR37984:SF5">
    <property type="entry name" value="PROTEIN NYNRIN-LIKE"/>
    <property type="match status" value="1"/>
</dbReference>
<dbReference type="InterPro" id="IPR050951">
    <property type="entry name" value="Retrovirus_Pol_polyprotein"/>
</dbReference>
<evidence type="ECO:0000256" key="4">
    <source>
        <dbReference type="ARBA" id="ARBA00022722"/>
    </source>
</evidence>
<dbReference type="GO" id="GO:0016787">
    <property type="term" value="F:hydrolase activity"/>
    <property type="evidence" value="ECO:0007669"/>
    <property type="project" value="UniProtKB-KW"/>
</dbReference>
<dbReference type="EC" id="2.7.7.49" evidence="1"/>
<keyword evidence="2" id="KW-0808">Transferase</keyword>
<protein>
    <recommendedName>
        <fullName evidence="1">RNA-directed DNA polymerase</fullName>
        <ecNumber evidence="1">2.7.7.49</ecNumber>
    </recommendedName>
</protein>
<dbReference type="GO" id="GO:0004519">
    <property type="term" value="F:endonuclease activity"/>
    <property type="evidence" value="ECO:0007669"/>
    <property type="project" value="UniProtKB-KW"/>
</dbReference>
<keyword evidence="3" id="KW-0548">Nucleotidyltransferase</keyword>
<keyword evidence="7" id="KW-0695">RNA-directed DNA polymerase</keyword>
<dbReference type="FunFam" id="3.10.20.370:FF:000001">
    <property type="entry name" value="Retrovirus-related Pol polyprotein from transposon 17.6-like protein"/>
    <property type="match status" value="1"/>
</dbReference>
<reference evidence="10" key="1">
    <citation type="submission" date="2020-08" db="EMBL/GenBank/DDBJ databases">
        <title>Multicomponent nature underlies the extraordinary mechanical properties of spider dragline silk.</title>
        <authorList>
            <person name="Kono N."/>
            <person name="Nakamura H."/>
            <person name="Mori M."/>
            <person name="Yoshida Y."/>
            <person name="Ohtoshi R."/>
            <person name="Malay A.D."/>
            <person name="Moran D.A.P."/>
            <person name="Tomita M."/>
            <person name="Numata K."/>
            <person name="Arakawa K."/>
        </authorList>
    </citation>
    <scope>NUCLEOTIDE SEQUENCE</scope>
</reference>
<feature type="compositionally biased region" description="Basic residues" evidence="8">
    <location>
        <begin position="240"/>
        <end position="250"/>
    </location>
</feature>
<dbReference type="GO" id="GO:0003964">
    <property type="term" value="F:RNA-directed DNA polymerase activity"/>
    <property type="evidence" value="ECO:0007669"/>
    <property type="project" value="UniProtKB-KW"/>
</dbReference>
<keyword evidence="5" id="KW-0255">Endonuclease</keyword>